<evidence type="ECO:0000313" key="2">
    <source>
        <dbReference type="Proteomes" id="UP000326241"/>
    </source>
</evidence>
<proteinExistence type="predicted"/>
<sequence>MFNNPGIGAVNAPLAFRTANNPLAFEFDRSANTHIRELLRHFGLRTSLIRFKVINALVVAGRDGHGIGVNGVHAFVESSSPELSFVSVREVLKRLGEEGLIVLGSDKTYRFSSAAVELLQLQSPRVFHGGGRSRGHVQRA</sequence>
<accession>A0A5E6XUC2</accession>
<dbReference type="SUPFAM" id="SSF46785">
    <property type="entry name" value="Winged helix' DNA-binding domain"/>
    <property type="match status" value="1"/>
</dbReference>
<protein>
    <recommendedName>
        <fullName evidence="3">Fe2+ zn2+ uptake regulation protein</fullName>
    </recommendedName>
</protein>
<dbReference type="Proteomes" id="UP000326241">
    <property type="component" value="Unassembled WGS sequence"/>
</dbReference>
<dbReference type="AlphaFoldDB" id="A0A5E6XUC2"/>
<evidence type="ECO:0008006" key="3">
    <source>
        <dbReference type="Google" id="ProtNLM"/>
    </source>
</evidence>
<dbReference type="EMBL" id="CABVGZ010000111">
    <property type="protein sequence ID" value="VVN45202.1"/>
    <property type="molecule type" value="Genomic_DNA"/>
</dbReference>
<dbReference type="RefSeq" id="WP_150776555.1">
    <property type="nucleotide sequence ID" value="NZ_CABVGZ010000111.1"/>
</dbReference>
<gene>
    <name evidence="1" type="ORF">PS624_05722</name>
</gene>
<organism evidence="1 2">
    <name type="scientific">Pseudomonas fluorescens</name>
    <dbReference type="NCBI Taxonomy" id="294"/>
    <lineage>
        <taxon>Bacteria</taxon>
        <taxon>Pseudomonadati</taxon>
        <taxon>Pseudomonadota</taxon>
        <taxon>Gammaproteobacteria</taxon>
        <taxon>Pseudomonadales</taxon>
        <taxon>Pseudomonadaceae</taxon>
        <taxon>Pseudomonas</taxon>
    </lineage>
</organism>
<evidence type="ECO:0000313" key="1">
    <source>
        <dbReference type="EMBL" id="VVN45202.1"/>
    </source>
</evidence>
<reference evidence="1 2" key="1">
    <citation type="submission" date="2019-09" db="EMBL/GenBank/DDBJ databases">
        <authorList>
            <person name="Chandra G."/>
            <person name="Truman W A."/>
        </authorList>
    </citation>
    <scope>NUCLEOTIDE SEQUENCE [LARGE SCALE GENOMIC DNA]</scope>
    <source>
        <strain evidence="1">PS624</strain>
    </source>
</reference>
<dbReference type="InterPro" id="IPR036390">
    <property type="entry name" value="WH_DNA-bd_sf"/>
</dbReference>
<name>A0A5E6XUC2_PSEFL</name>